<reference evidence="1" key="1">
    <citation type="submission" date="2018-02" db="EMBL/GenBank/DDBJ databases">
        <title>The genomes of Aspergillus section Nigri reveals drivers in fungal speciation.</title>
        <authorList>
            <consortium name="DOE Joint Genome Institute"/>
            <person name="Vesth T.C."/>
            <person name="Nybo J."/>
            <person name="Theobald S."/>
            <person name="Brandl J."/>
            <person name="Frisvad J.C."/>
            <person name="Nielsen K.F."/>
            <person name="Lyhne E.K."/>
            <person name="Kogle M.E."/>
            <person name="Kuo A."/>
            <person name="Riley R."/>
            <person name="Clum A."/>
            <person name="Nolan M."/>
            <person name="Lipzen A."/>
            <person name="Salamov A."/>
            <person name="Henrissat B."/>
            <person name="Wiebenga A."/>
            <person name="De vries R.P."/>
            <person name="Grigoriev I.V."/>
            <person name="Mortensen U.H."/>
            <person name="Andersen M.R."/>
            <person name="Baker S.E."/>
        </authorList>
    </citation>
    <scope>NUCLEOTIDE SEQUENCE</scope>
    <source>
        <strain evidence="1">CBS 121060</strain>
    </source>
</reference>
<keyword evidence="2" id="KW-1185">Reference proteome</keyword>
<organism evidence="1 2">
    <name type="scientific">Aspergillus aculeatinus CBS 121060</name>
    <dbReference type="NCBI Taxonomy" id="1448322"/>
    <lineage>
        <taxon>Eukaryota</taxon>
        <taxon>Fungi</taxon>
        <taxon>Dikarya</taxon>
        <taxon>Ascomycota</taxon>
        <taxon>Pezizomycotina</taxon>
        <taxon>Eurotiomycetes</taxon>
        <taxon>Eurotiomycetidae</taxon>
        <taxon>Eurotiales</taxon>
        <taxon>Aspergillaceae</taxon>
        <taxon>Aspergillus</taxon>
        <taxon>Aspergillus subgen. Circumdati</taxon>
    </lineage>
</organism>
<dbReference type="Proteomes" id="UP000249661">
    <property type="component" value="Unassembled WGS sequence"/>
</dbReference>
<protein>
    <submittedName>
        <fullName evidence="1">Uncharacterized protein</fullName>
    </submittedName>
</protein>
<proteinExistence type="predicted"/>
<gene>
    <name evidence="1" type="ORF">BO66DRAFT_427240</name>
</gene>
<accession>A0ACD1HFH5</accession>
<evidence type="ECO:0000313" key="2">
    <source>
        <dbReference type="Proteomes" id="UP000249661"/>
    </source>
</evidence>
<sequence>MSSVVNYVSSCSRAFSLRAAQLPNSCTSPKVPYYNGYRCTLPPTNPTLACPIPRYGLSFRYIHIHRKLGSTTDASDQSSQSVPQEPGTPLPWLTPWFWRNLRLQSSLNQAFVDPRADDERANTDSSRSTVASAAENGATTDRTQRSDRGASGIRMGETCEEYGYDAPGQTGTESTLRSTPLSSANRDGLDIDRPDTVQDSTKNTRANPHRPAKRLKRSNPWGYAPDLTSTEYLILSIYKAHDPENRHWACEELDDLQLKYSEAAMSYYKDFHRITLQEIVADYILYLNPLLDQFGVQCKELLDPSPQHLSQYSWKLEALHKKLERVFSEAIIEKLASRGYAAADVVTWAWVLKSETPYEACLRILLADADQYSAQSSPSGRVPPFIPLLILRQGLDVRTFRLLLHYSLDLLTGQYVRLPNNLSQDTTTKRISNEKIVFGTTKPLINFEMCSTFVIRLLHHARQLWPEAQLAIIQAFAFYLNTLKKSRPRLTFSEDKLHALVVDRCNTVLRLLSLPSRREPFLSVSFQQRAQLELLRAMAAFQPALPVTKRGYQSLVVVQLAHRKTEAERQSAELKAPSWPPWKEDKIGYDVDRGLQGRKSRAMRVLDQKLEAGYSSSAWDNMSRILAGWDTDGSPTIQTRSFGLSRPEILDRFPAHSDHYKLWEARIRATRTVREAWACFLSYQEKGLRPHGAIYAAMAEKLIHRNRTSSSDNNSMALPGDGLEVFPEPLSARDLIYVPSEPPTLNNLLHMMLSQGIRPSGRFLALLLQHAPTFHAGLEYLCCSNLTDEQLGALCIDWGSDFCHPNWLKTLKTGLNELPDYLVASFVKFLCSFANRTYLPVLQPTPPPSDLFPLRLVGKRMLEPLVFQMRKERLSPSNGHPRALPHAIDLLRARASKPPQAWIYLLSAVIERSPHRTSAPVKPVVAWFKAQLLMRWMDHRQIDTGLEGFNILCQAFSRVLMIRKYHAVMEEGLDIVSRMALSGQLSLHGLVLPRPEDVVSSGLDFLKQQFDKCVLGDPHLSSLFEHSSSTIQLVTDAQVILPPMFHVPSPAVLHLFVRILGIAEDSDGLLSLLRWMKQHELSLKEKYDQLSNGDQLMRRVIVAFRVFLEGSRKVRRTSVQQEGGDHTDSTRLEFSDSHLQEAYEIITSSKVWGSWPTDDEFKKYIAQ</sequence>
<dbReference type="EMBL" id="KZ824944">
    <property type="protein sequence ID" value="RAH72373.1"/>
    <property type="molecule type" value="Genomic_DNA"/>
</dbReference>
<evidence type="ECO:0000313" key="1">
    <source>
        <dbReference type="EMBL" id="RAH72373.1"/>
    </source>
</evidence>
<name>A0ACD1HFH5_9EURO</name>